<keyword evidence="2" id="KW-1133">Transmembrane helix</keyword>
<evidence type="ECO:0000313" key="4">
    <source>
        <dbReference type="EMBL" id="SHL07081.1"/>
    </source>
</evidence>
<keyword evidence="5" id="KW-1185">Reference proteome</keyword>
<feature type="compositionally biased region" description="Pro residues" evidence="1">
    <location>
        <begin position="249"/>
        <end position="263"/>
    </location>
</feature>
<name>A0A1M6XMA2_9ACTN</name>
<dbReference type="InterPro" id="IPR036366">
    <property type="entry name" value="PGBDSf"/>
</dbReference>
<proteinExistence type="predicted"/>
<feature type="compositionally biased region" description="Low complexity" evidence="1">
    <location>
        <begin position="209"/>
        <end position="248"/>
    </location>
</feature>
<reference evidence="4 5" key="1">
    <citation type="submission" date="2016-11" db="EMBL/GenBank/DDBJ databases">
        <authorList>
            <person name="Jaros S."/>
            <person name="Januszkiewicz K."/>
            <person name="Wedrychowicz H."/>
        </authorList>
    </citation>
    <scope>NUCLEOTIDE SEQUENCE [LARGE SCALE GENOMIC DNA]</scope>
    <source>
        <strain evidence="4 5">CGMCC 4.2025</strain>
    </source>
</reference>
<dbReference type="EMBL" id="FRBI01000002">
    <property type="protein sequence ID" value="SHL07081.1"/>
    <property type="molecule type" value="Genomic_DNA"/>
</dbReference>
<feature type="transmembrane region" description="Helical" evidence="2">
    <location>
        <begin position="138"/>
        <end position="162"/>
    </location>
</feature>
<feature type="region of interest" description="Disordered" evidence="1">
    <location>
        <begin position="165"/>
        <end position="272"/>
    </location>
</feature>
<evidence type="ECO:0000313" key="5">
    <source>
        <dbReference type="Proteomes" id="UP000184111"/>
    </source>
</evidence>
<dbReference type="AlphaFoldDB" id="A0A1M6XMA2"/>
<organism evidence="4 5">
    <name type="scientific">Actinacidiphila paucisporea</name>
    <dbReference type="NCBI Taxonomy" id="310782"/>
    <lineage>
        <taxon>Bacteria</taxon>
        <taxon>Bacillati</taxon>
        <taxon>Actinomycetota</taxon>
        <taxon>Actinomycetes</taxon>
        <taxon>Kitasatosporales</taxon>
        <taxon>Streptomycetaceae</taxon>
        <taxon>Actinacidiphila</taxon>
    </lineage>
</organism>
<dbReference type="Gene3D" id="1.10.101.10">
    <property type="entry name" value="PGBD-like superfamily/PGBD"/>
    <property type="match status" value="1"/>
</dbReference>
<dbReference type="Proteomes" id="UP000184111">
    <property type="component" value="Unassembled WGS sequence"/>
</dbReference>
<evidence type="ECO:0000256" key="2">
    <source>
        <dbReference type="SAM" id="Phobius"/>
    </source>
</evidence>
<dbReference type="InterPro" id="IPR036365">
    <property type="entry name" value="PGBD-like_sf"/>
</dbReference>
<dbReference type="SUPFAM" id="SSF47090">
    <property type="entry name" value="PGBD-like"/>
    <property type="match status" value="1"/>
</dbReference>
<dbReference type="InterPro" id="IPR002477">
    <property type="entry name" value="Peptidoglycan-bd-like"/>
</dbReference>
<gene>
    <name evidence="4" type="ORF">SAMN05216499_102460</name>
</gene>
<feature type="region of interest" description="Disordered" evidence="1">
    <location>
        <begin position="1"/>
        <end position="24"/>
    </location>
</feature>
<protein>
    <submittedName>
        <fullName evidence="4">Putative peptidoglycan binding domain-containing protein</fullName>
    </submittedName>
</protein>
<accession>A0A1M6XMA2</accession>
<evidence type="ECO:0000256" key="1">
    <source>
        <dbReference type="SAM" id="MobiDB-lite"/>
    </source>
</evidence>
<sequence length="343" mass="34897">MAPQQPDLTAGPNEPEDTGVTDVTSEYEEVVGEVRAAERSAERAAAFAVTEGFHPLRVRPYVGDPDDAFGGGSGTTARPLIIMGRAEESGPATQDLGLFPAAYAAMQAAQEYPADDEAHEAAAAAAAHGRHRRRRRGIVVAAAAVAASALAAGAVAVTGSVMGEEAGGTDRALPEPASAVPDVTLPADAAPGAVTEPVKVAAPHHPMRATTTPAPRVTPSASSASPTTPSSTPSTSAPATPTTSAPPTTTLPPLPTGSAPAPPTVLQLGASGPEVSDLQQRLTAVWVYHGPVDGRYDYGVQRAVATFQVWYGVQGDPKGVYGPATRTALLRATPTQNTPHLAH</sequence>
<dbReference type="STRING" id="310782.SAMN05216499_102460"/>
<keyword evidence="2" id="KW-0812">Transmembrane</keyword>
<evidence type="ECO:0000259" key="3">
    <source>
        <dbReference type="Pfam" id="PF01471"/>
    </source>
</evidence>
<feature type="domain" description="Peptidoglycan binding-like" evidence="3">
    <location>
        <begin position="271"/>
        <end position="329"/>
    </location>
</feature>
<dbReference type="Pfam" id="PF01471">
    <property type="entry name" value="PG_binding_1"/>
    <property type="match status" value="1"/>
</dbReference>
<keyword evidence="2" id="KW-0472">Membrane</keyword>
<feature type="compositionally biased region" description="Acidic residues" evidence="1">
    <location>
        <begin position="14"/>
        <end position="24"/>
    </location>
</feature>